<evidence type="ECO:0000259" key="1">
    <source>
        <dbReference type="Pfam" id="PF07992"/>
    </source>
</evidence>
<dbReference type="Proteomes" id="UP001597286">
    <property type="component" value="Unassembled WGS sequence"/>
</dbReference>
<reference evidence="3" key="1">
    <citation type="journal article" date="2019" name="Int. J. Syst. Evol. Microbiol.">
        <title>The Global Catalogue of Microorganisms (GCM) 10K type strain sequencing project: providing services to taxonomists for standard genome sequencing and annotation.</title>
        <authorList>
            <consortium name="The Broad Institute Genomics Platform"/>
            <consortium name="The Broad Institute Genome Sequencing Center for Infectious Disease"/>
            <person name="Wu L."/>
            <person name="Ma J."/>
        </authorList>
    </citation>
    <scope>NUCLEOTIDE SEQUENCE [LARGE SCALE GENOMIC DNA]</scope>
    <source>
        <strain evidence="3">DT72</strain>
    </source>
</reference>
<proteinExistence type="predicted"/>
<gene>
    <name evidence="2" type="ORF">ACFSJG_15365</name>
</gene>
<comment type="caution">
    <text evidence="2">The sequence shown here is derived from an EMBL/GenBank/DDBJ whole genome shotgun (WGS) entry which is preliminary data.</text>
</comment>
<name>A0ABW4P7B5_9NOCA</name>
<evidence type="ECO:0000313" key="3">
    <source>
        <dbReference type="Proteomes" id="UP001597286"/>
    </source>
</evidence>
<dbReference type="InterPro" id="IPR036188">
    <property type="entry name" value="FAD/NAD-bd_sf"/>
</dbReference>
<protein>
    <submittedName>
        <fullName evidence="2">FAD-dependent oxidoreductase</fullName>
    </submittedName>
</protein>
<dbReference type="RefSeq" id="WP_378486103.1">
    <property type="nucleotide sequence ID" value="NZ_JBHUFB010000012.1"/>
</dbReference>
<organism evidence="2 3">
    <name type="scientific">Rhodococcus gannanensis</name>
    <dbReference type="NCBI Taxonomy" id="1960308"/>
    <lineage>
        <taxon>Bacteria</taxon>
        <taxon>Bacillati</taxon>
        <taxon>Actinomycetota</taxon>
        <taxon>Actinomycetes</taxon>
        <taxon>Mycobacteriales</taxon>
        <taxon>Nocardiaceae</taxon>
        <taxon>Rhodococcus</taxon>
    </lineage>
</organism>
<dbReference type="Gene3D" id="3.50.50.60">
    <property type="entry name" value="FAD/NAD(P)-binding domain"/>
    <property type="match status" value="1"/>
</dbReference>
<dbReference type="EMBL" id="JBHUFB010000012">
    <property type="protein sequence ID" value="MFD1813597.1"/>
    <property type="molecule type" value="Genomic_DNA"/>
</dbReference>
<evidence type="ECO:0000313" key="2">
    <source>
        <dbReference type="EMBL" id="MFD1813597.1"/>
    </source>
</evidence>
<dbReference type="SUPFAM" id="SSF51905">
    <property type="entry name" value="FAD/NAD(P)-binding domain"/>
    <property type="match status" value="1"/>
</dbReference>
<dbReference type="InterPro" id="IPR023753">
    <property type="entry name" value="FAD/NAD-binding_dom"/>
</dbReference>
<keyword evidence="3" id="KW-1185">Reference proteome</keyword>
<accession>A0ABW4P7B5</accession>
<sequence length="490" mass="54008">MTVANPNPTDEVVDSCDLCVVGAGMAGLNALFAASRYLDSGQKVVLIDRRPRVGGMWVDTYPYVRLHQPHRLFTAGNIGWDLDRPPSYLATKDEVLTHLRHCADVIEQRMPVDERLGCSVDSVQESGGGVDVHYASADGWRHRLRAARVIKALGFDISPNDPLPVSSSRVRSVSPDSCDLHEIASDAAPVWVVGSGKTAMDTAHALVDRVPGREVNLVAGSGTYFIRRDGAFPVGARRWWHSPLPNAVLASVAHRFDGTNEAIVARWYRDRHGTGPLPVARNFMLGILSDAENAAISTGLAQVRMDHLVDVVDRDGATEIVFRSGARAPVSPGSWIVNCTGYTLHSEHPYEPYVSTTGSVVSVQLRSAVLPLPAFMGYYLSHLLHAGLVRQIPLYAVDGEEVRRRGTQELFAFTAMSLAMYNLGLLADALPTRVLRTAAFDYDRWYPWHRQMLGLVRFAAAARRDRDHFRRTLDTVGRRFDVRVGPQIDG</sequence>
<dbReference type="Pfam" id="PF07992">
    <property type="entry name" value="Pyr_redox_2"/>
    <property type="match status" value="1"/>
</dbReference>
<feature type="domain" description="FAD/NAD(P)-binding" evidence="1">
    <location>
        <begin position="17"/>
        <end position="219"/>
    </location>
</feature>